<dbReference type="NCBIfam" id="TIGR02157">
    <property type="entry name" value="PA_CoA_Oxy2"/>
    <property type="match status" value="1"/>
</dbReference>
<keyword evidence="3" id="KW-1185">Reference proteome</keyword>
<proteinExistence type="predicted"/>
<dbReference type="Gene3D" id="3.10.20.520">
    <property type="entry name" value="Phenylacetic acid degradation B"/>
    <property type="match status" value="1"/>
</dbReference>
<feature type="region of interest" description="Disordered" evidence="1">
    <location>
        <begin position="67"/>
        <end position="87"/>
    </location>
</feature>
<dbReference type="Pfam" id="PF06243">
    <property type="entry name" value="PaaB"/>
    <property type="match status" value="1"/>
</dbReference>
<evidence type="ECO:0000256" key="1">
    <source>
        <dbReference type="SAM" id="MobiDB-lite"/>
    </source>
</evidence>
<evidence type="ECO:0000313" key="2">
    <source>
        <dbReference type="EMBL" id="SMO78626.1"/>
    </source>
</evidence>
<dbReference type="OrthoDB" id="8593533at2"/>
<dbReference type="PIRSF" id="PIRSF030200">
    <property type="entry name" value="PaaB"/>
    <property type="match status" value="1"/>
</dbReference>
<gene>
    <name evidence="2" type="ORF">SAMN06265219_110131</name>
</gene>
<dbReference type="AlphaFoldDB" id="A0A521E3V8"/>
<dbReference type="RefSeq" id="WP_142454946.1">
    <property type="nucleotide sequence ID" value="NZ_FXTP01000010.1"/>
</dbReference>
<dbReference type="Proteomes" id="UP000317557">
    <property type="component" value="Unassembled WGS sequence"/>
</dbReference>
<protein>
    <submittedName>
        <fullName evidence="2">Ring-1,2-phenylacetyl-CoA epoxidase subunit PaaB</fullName>
    </submittedName>
</protein>
<reference evidence="2 3" key="1">
    <citation type="submission" date="2017-05" db="EMBL/GenBank/DDBJ databases">
        <authorList>
            <person name="Varghese N."/>
            <person name="Submissions S."/>
        </authorList>
    </citation>
    <scope>NUCLEOTIDE SEQUENCE [LARGE SCALE GENOMIC DNA]</scope>
    <source>
        <strain evidence="2 3">DSM 21985</strain>
    </source>
</reference>
<evidence type="ECO:0000313" key="3">
    <source>
        <dbReference type="Proteomes" id="UP000317557"/>
    </source>
</evidence>
<dbReference type="InterPro" id="IPR009359">
    <property type="entry name" value="PaaB"/>
</dbReference>
<name>A0A521E3V8_9BACT</name>
<organism evidence="2 3">
    <name type="scientific">Gracilimonas mengyeensis</name>
    <dbReference type="NCBI Taxonomy" id="1302730"/>
    <lineage>
        <taxon>Bacteria</taxon>
        <taxon>Pseudomonadati</taxon>
        <taxon>Balneolota</taxon>
        <taxon>Balneolia</taxon>
        <taxon>Balneolales</taxon>
        <taxon>Balneolaceae</taxon>
        <taxon>Gracilimonas</taxon>
    </lineage>
</organism>
<dbReference type="EMBL" id="FXTP01000010">
    <property type="protein sequence ID" value="SMO78626.1"/>
    <property type="molecule type" value="Genomic_DNA"/>
</dbReference>
<dbReference type="InterPro" id="IPR038693">
    <property type="entry name" value="PaaB_sf"/>
</dbReference>
<accession>A0A521E3V8</accession>
<sequence length="100" mass="11490">MTDKNNNDNWPLWEVFTQPKSGKPHEHAGSLHAPDEEMALQNARDTYARRNEGVSIWVVQSKHITASTPDDMGPFFDPANDKPYRHPQFYSVPRAVKKRS</sequence>